<dbReference type="AlphaFoldDB" id="A0A511DJG4"/>
<dbReference type="OrthoDB" id="3237545at2"/>
<keyword evidence="1" id="KW-0418">Kinase</keyword>
<accession>A0A511DJG4</accession>
<dbReference type="SUPFAM" id="SSF52540">
    <property type="entry name" value="P-loop containing nucleoside triphosphate hydrolases"/>
    <property type="match status" value="1"/>
</dbReference>
<sequence length="184" mass="20033">MTRARLDEQVALVVDAVRAGAREGTRLVTVDGFSGSGKSRIANAVGLALVAPVLSLEELYPGWDGLAAAVPLAVDWIARPLAQGRPARWWPWDWTRGVRTGARELAPVPVVLLEGCGAGAAALRPFTDVAIWVECDPATRARRLAARPDWPGYAPFRERWAAQENAWHARERTAEHADLVIVND</sequence>
<dbReference type="GO" id="GO:0016301">
    <property type="term" value="F:kinase activity"/>
    <property type="evidence" value="ECO:0007669"/>
    <property type="project" value="UniProtKB-KW"/>
</dbReference>
<dbReference type="EMBL" id="BJVJ01000042">
    <property type="protein sequence ID" value="GEL24941.1"/>
    <property type="molecule type" value="Genomic_DNA"/>
</dbReference>
<keyword evidence="1" id="KW-0808">Transferase</keyword>
<dbReference type="Proteomes" id="UP000321685">
    <property type="component" value="Unassembled WGS sequence"/>
</dbReference>
<proteinExistence type="predicted"/>
<dbReference type="Gene3D" id="3.40.50.300">
    <property type="entry name" value="P-loop containing nucleotide triphosphate hydrolases"/>
    <property type="match status" value="1"/>
</dbReference>
<dbReference type="InterPro" id="IPR027417">
    <property type="entry name" value="P-loop_NTPase"/>
</dbReference>
<protein>
    <submittedName>
        <fullName evidence="1">Adenylate kinase</fullName>
    </submittedName>
</protein>
<dbReference type="RefSeq" id="WP_147110302.1">
    <property type="nucleotide sequence ID" value="NZ_BJVJ01000042.1"/>
</dbReference>
<keyword evidence="2" id="KW-1185">Reference proteome</keyword>
<gene>
    <name evidence="1" type="ORF">PSU4_38950</name>
</gene>
<organism evidence="1 2">
    <name type="scientific">Pseudonocardia sulfidoxydans NBRC 16205</name>
    <dbReference type="NCBI Taxonomy" id="1223511"/>
    <lineage>
        <taxon>Bacteria</taxon>
        <taxon>Bacillati</taxon>
        <taxon>Actinomycetota</taxon>
        <taxon>Actinomycetes</taxon>
        <taxon>Pseudonocardiales</taxon>
        <taxon>Pseudonocardiaceae</taxon>
        <taxon>Pseudonocardia</taxon>
    </lineage>
</organism>
<reference evidence="1 2" key="1">
    <citation type="submission" date="2019-07" db="EMBL/GenBank/DDBJ databases">
        <title>Whole genome shotgun sequence of Pseudonocardia sulfidoxydans NBRC 16205.</title>
        <authorList>
            <person name="Hosoyama A."/>
            <person name="Uohara A."/>
            <person name="Ohji S."/>
            <person name="Ichikawa N."/>
        </authorList>
    </citation>
    <scope>NUCLEOTIDE SEQUENCE [LARGE SCALE GENOMIC DNA]</scope>
    <source>
        <strain evidence="1 2">NBRC 16205</strain>
    </source>
</reference>
<evidence type="ECO:0000313" key="1">
    <source>
        <dbReference type="EMBL" id="GEL24941.1"/>
    </source>
</evidence>
<comment type="caution">
    <text evidence="1">The sequence shown here is derived from an EMBL/GenBank/DDBJ whole genome shotgun (WGS) entry which is preliminary data.</text>
</comment>
<name>A0A511DJG4_9PSEU</name>
<evidence type="ECO:0000313" key="2">
    <source>
        <dbReference type="Proteomes" id="UP000321685"/>
    </source>
</evidence>